<dbReference type="FunFam" id="1.10.1000.11:FF:000002">
    <property type="entry name" value="Cytohesin 1"/>
    <property type="match status" value="1"/>
</dbReference>
<organism evidence="4 5">
    <name type="scientific">Varroa destructor</name>
    <name type="common">Honeybee mite</name>
    <dbReference type="NCBI Taxonomy" id="109461"/>
    <lineage>
        <taxon>Eukaryota</taxon>
        <taxon>Metazoa</taxon>
        <taxon>Ecdysozoa</taxon>
        <taxon>Arthropoda</taxon>
        <taxon>Chelicerata</taxon>
        <taxon>Arachnida</taxon>
        <taxon>Acari</taxon>
        <taxon>Parasitiformes</taxon>
        <taxon>Mesostigmata</taxon>
        <taxon>Gamasina</taxon>
        <taxon>Dermanyssoidea</taxon>
        <taxon>Varroidae</taxon>
        <taxon>Varroa</taxon>
    </lineage>
</organism>
<dbReference type="GO" id="GO:0005085">
    <property type="term" value="F:guanyl-nucleotide exchange factor activity"/>
    <property type="evidence" value="ECO:0007669"/>
    <property type="project" value="InterPro"/>
</dbReference>
<evidence type="ECO:0000313" key="4">
    <source>
        <dbReference type="EnsemblMetazoa" id="XP_022671460"/>
    </source>
</evidence>
<dbReference type="RefSeq" id="XP_022671460.1">
    <property type="nucleotide sequence ID" value="XM_022815725.1"/>
</dbReference>
<dbReference type="FunFam" id="2.30.29.30:FF:000309">
    <property type="entry name" value="Uncharacterized protein, isoform B"/>
    <property type="match status" value="1"/>
</dbReference>
<sequence>MIQPHTEISPAEFKVLVDIQARKSTLKAEIERIRFEIECVTNDMAKLESANVTRGGGAVDGGGGENARLKFQASGRKMFNLDPRKGINYLIDFGQLEKTPEAVADFLFNGEGLSKKSIGDYLGEKEPFNESVLHAFIGLHEFHNLILVQALRRFLFSFRLPGESQKIDRMMQEFANHYCQQNPGAFSTPDQCYILSFAIIMLNTMLHNSAIKDKPTTEGFIKMVTDSSMNFDRAMLVSIYENIRGEPFKKPEDDGNDLMHTFFNPDREGWLWKQGGRVKSWKRRWFILSDKCLYYFEFTTDKEPRGIIPLENVSVRDATDNNRSSRAHCFELFATAGNCIKACKTDSDGKVVEGKHTVYRMSASTAEEKDEWMRCIERSTTQHPFYNMLNARKKKLQDTHGHHKQPQQSLQQQSQQQNIQHSQQT</sequence>
<dbReference type="SUPFAM" id="SSF48425">
    <property type="entry name" value="Sec7 domain"/>
    <property type="match status" value="1"/>
</dbReference>
<dbReference type="PROSITE" id="PS50003">
    <property type="entry name" value="PH_DOMAIN"/>
    <property type="match status" value="1"/>
</dbReference>
<dbReference type="SUPFAM" id="SSF50729">
    <property type="entry name" value="PH domain-like"/>
    <property type="match status" value="1"/>
</dbReference>
<dbReference type="RefSeq" id="XP_022671461.1">
    <property type="nucleotide sequence ID" value="XM_022815726.1"/>
</dbReference>
<dbReference type="InParanoid" id="A0A7M7KVU2"/>
<dbReference type="KEGG" id="vde:111254655"/>
<feature type="compositionally biased region" description="Basic residues" evidence="1">
    <location>
        <begin position="395"/>
        <end position="405"/>
    </location>
</feature>
<protein>
    <recommendedName>
        <fullName evidence="6">Cytohesin-1</fullName>
    </recommendedName>
</protein>
<dbReference type="CDD" id="cd01252">
    <property type="entry name" value="PH_GRP1-like"/>
    <property type="match status" value="1"/>
</dbReference>
<dbReference type="InterPro" id="IPR000904">
    <property type="entry name" value="Sec7_dom"/>
</dbReference>
<dbReference type="Pfam" id="PF01369">
    <property type="entry name" value="Sec7"/>
    <property type="match status" value="1"/>
</dbReference>
<dbReference type="Proteomes" id="UP000594260">
    <property type="component" value="Unplaced"/>
</dbReference>
<dbReference type="Gene3D" id="2.30.29.30">
    <property type="entry name" value="Pleckstrin-homology domain (PH domain)/Phosphotyrosine-binding domain (PTB)"/>
    <property type="match status" value="1"/>
</dbReference>
<dbReference type="InterPro" id="IPR035999">
    <property type="entry name" value="Sec7_dom_sf"/>
</dbReference>
<dbReference type="GeneID" id="111254655"/>
<feature type="region of interest" description="Disordered" evidence="1">
    <location>
        <begin position="395"/>
        <end position="425"/>
    </location>
</feature>
<dbReference type="InterPro" id="IPR023394">
    <property type="entry name" value="Sec7_C_sf"/>
</dbReference>
<dbReference type="PANTHER" id="PTHR10663">
    <property type="entry name" value="GUANYL-NUCLEOTIDE EXCHANGE FACTOR"/>
    <property type="match status" value="1"/>
</dbReference>
<dbReference type="InterPro" id="IPR001849">
    <property type="entry name" value="PH_domain"/>
</dbReference>
<dbReference type="PANTHER" id="PTHR10663:SF402">
    <property type="entry name" value="MIP16918P"/>
    <property type="match status" value="1"/>
</dbReference>
<dbReference type="AlphaFoldDB" id="A0A7M7KVU2"/>
<dbReference type="SMART" id="SM00222">
    <property type="entry name" value="Sec7"/>
    <property type="match status" value="1"/>
</dbReference>
<evidence type="ECO:0000259" key="3">
    <source>
        <dbReference type="PROSITE" id="PS50190"/>
    </source>
</evidence>
<dbReference type="OrthoDB" id="430364at2759"/>
<dbReference type="CTD" id="35425"/>
<evidence type="ECO:0008006" key="6">
    <source>
        <dbReference type="Google" id="ProtNLM"/>
    </source>
</evidence>
<feature type="domain" description="SEC7" evidence="3">
    <location>
        <begin position="75"/>
        <end position="246"/>
    </location>
</feature>
<dbReference type="SMART" id="SM00233">
    <property type="entry name" value="PH"/>
    <property type="match status" value="1"/>
</dbReference>
<keyword evidence="5" id="KW-1185">Reference proteome</keyword>
<evidence type="ECO:0000256" key="1">
    <source>
        <dbReference type="SAM" id="MobiDB-lite"/>
    </source>
</evidence>
<dbReference type="EnsemblMetazoa" id="XM_022815726">
    <property type="protein sequence ID" value="XP_022671461"/>
    <property type="gene ID" value="LOC111254655"/>
</dbReference>
<dbReference type="Gene3D" id="1.10.220.20">
    <property type="match status" value="1"/>
</dbReference>
<evidence type="ECO:0000313" key="5">
    <source>
        <dbReference type="Proteomes" id="UP000594260"/>
    </source>
</evidence>
<reference evidence="4" key="1">
    <citation type="submission" date="2021-01" db="UniProtKB">
        <authorList>
            <consortium name="EnsemblMetazoa"/>
        </authorList>
    </citation>
    <scope>IDENTIFICATION</scope>
</reference>
<accession>A0A7M7KVU2</accession>
<evidence type="ECO:0000259" key="2">
    <source>
        <dbReference type="PROSITE" id="PS50003"/>
    </source>
</evidence>
<dbReference type="Pfam" id="PF00169">
    <property type="entry name" value="PH"/>
    <property type="match status" value="1"/>
</dbReference>
<dbReference type="CDD" id="cd00171">
    <property type="entry name" value="Sec7"/>
    <property type="match status" value="1"/>
</dbReference>
<proteinExistence type="predicted"/>
<dbReference type="PROSITE" id="PS50190">
    <property type="entry name" value="SEC7"/>
    <property type="match status" value="1"/>
</dbReference>
<feature type="compositionally biased region" description="Low complexity" evidence="1">
    <location>
        <begin position="406"/>
        <end position="425"/>
    </location>
</feature>
<dbReference type="InterPro" id="IPR011993">
    <property type="entry name" value="PH-like_dom_sf"/>
</dbReference>
<feature type="domain" description="PH" evidence="2">
    <location>
        <begin position="264"/>
        <end position="381"/>
    </location>
</feature>
<dbReference type="GO" id="GO:0032012">
    <property type="term" value="P:regulation of ARF protein signal transduction"/>
    <property type="evidence" value="ECO:0007669"/>
    <property type="project" value="InterPro"/>
</dbReference>
<dbReference type="EnsemblMetazoa" id="XM_022815725">
    <property type="protein sequence ID" value="XP_022671460"/>
    <property type="gene ID" value="LOC111254655"/>
</dbReference>
<dbReference type="OMA" id="MEGETYV"/>
<name>A0A7M7KVU2_VARDE</name>
<dbReference type="Gene3D" id="1.10.1000.11">
    <property type="entry name" value="Arf Nucleotide-binding Site Opener,domain 2"/>
    <property type="match status" value="1"/>
</dbReference>